<organism evidence="2 3">
    <name type="scientific">Roseimaritima multifibrata</name>
    <dbReference type="NCBI Taxonomy" id="1930274"/>
    <lineage>
        <taxon>Bacteria</taxon>
        <taxon>Pseudomonadati</taxon>
        <taxon>Planctomycetota</taxon>
        <taxon>Planctomycetia</taxon>
        <taxon>Pirellulales</taxon>
        <taxon>Pirellulaceae</taxon>
        <taxon>Roseimaritima</taxon>
    </lineage>
</organism>
<accession>A0A517MBW9</accession>
<keyword evidence="3" id="KW-1185">Reference proteome</keyword>
<evidence type="ECO:0000313" key="2">
    <source>
        <dbReference type="EMBL" id="QDS92372.1"/>
    </source>
</evidence>
<evidence type="ECO:0000256" key="1">
    <source>
        <dbReference type="SAM" id="Phobius"/>
    </source>
</evidence>
<evidence type="ECO:0000313" key="3">
    <source>
        <dbReference type="Proteomes" id="UP000320672"/>
    </source>
</evidence>
<gene>
    <name evidence="2" type="ORF">FF011L_11150</name>
</gene>
<protein>
    <submittedName>
        <fullName evidence="2">Uncharacterized protein</fullName>
    </submittedName>
</protein>
<feature type="transmembrane region" description="Helical" evidence="1">
    <location>
        <begin position="41"/>
        <end position="59"/>
    </location>
</feature>
<dbReference type="EMBL" id="CP036262">
    <property type="protein sequence ID" value="QDS92372.1"/>
    <property type="molecule type" value="Genomic_DNA"/>
</dbReference>
<dbReference type="AlphaFoldDB" id="A0A517MBW9"/>
<dbReference type="Proteomes" id="UP000320672">
    <property type="component" value="Chromosome"/>
</dbReference>
<keyword evidence="1" id="KW-0472">Membrane</keyword>
<sequence length="168" mass="19044">MERSGNMPNPTRCRAMPLIFDDNRNSNPWWRRTVRRCTPRFSLKLLLAVPLLVAVYLAVGKATREYGPNAVASFLDVEQGYGNPGYVAPFVLEFWTMSTDGSTADVRMDYYLWLFGWVIETPISRTQTTAMGPTRKIGDIIRESSISTFVNDFGDQKAEPPDARESPR</sequence>
<dbReference type="KEGG" id="rml:FF011L_11150"/>
<proteinExistence type="predicted"/>
<reference evidence="2 3" key="1">
    <citation type="submission" date="2019-02" db="EMBL/GenBank/DDBJ databases">
        <title>Deep-cultivation of Planctomycetes and their phenomic and genomic characterization uncovers novel biology.</title>
        <authorList>
            <person name="Wiegand S."/>
            <person name="Jogler M."/>
            <person name="Boedeker C."/>
            <person name="Pinto D."/>
            <person name="Vollmers J."/>
            <person name="Rivas-Marin E."/>
            <person name="Kohn T."/>
            <person name="Peeters S.H."/>
            <person name="Heuer A."/>
            <person name="Rast P."/>
            <person name="Oberbeckmann S."/>
            <person name="Bunk B."/>
            <person name="Jeske O."/>
            <person name="Meyerdierks A."/>
            <person name="Storesund J.E."/>
            <person name="Kallscheuer N."/>
            <person name="Luecker S."/>
            <person name="Lage O.M."/>
            <person name="Pohl T."/>
            <person name="Merkel B.J."/>
            <person name="Hornburger P."/>
            <person name="Mueller R.-W."/>
            <person name="Bruemmer F."/>
            <person name="Labrenz M."/>
            <person name="Spormann A.M."/>
            <person name="Op den Camp H."/>
            <person name="Overmann J."/>
            <person name="Amann R."/>
            <person name="Jetten M.S.M."/>
            <person name="Mascher T."/>
            <person name="Medema M.H."/>
            <person name="Devos D.P."/>
            <person name="Kaster A.-K."/>
            <person name="Ovreas L."/>
            <person name="Rohde M."/>
            <person name="Galperin M.Y."/>
            <person name="Jogler C."/>
        </authorList>
    </citation>
    <scope>NUCLEOTIDE SEQUENCE [LARGE SCALE GENOMIC DNA]</scope>
    <source>
        <strain evidence="2 3">FF011L</strain>
    </source>
</reference>
<name>A0A517MBW9_9BACT</name>
<keyword evidence="1" id="KW-1133">Transmembrane helix</keyword>
<keyword evidence="1" id="KW-0812">Transmembrane</keyword>